<keyword evidence="2" id="KW-0378">Hydrolase</keyword>
<dbReference type="InterPro" id="IPR024079">
    <property type="entry name" value="MetalloPept_cat_dom_sf"/>
</dbReference>
<evidence type="ECO:0000256" key="2">
    <source>
        <dbReference type="RuleBase" id="RU361183"/>
    </source>
</evidence>
<dbReference type="VEuPathDB" id="VectorBase:LOC119187255"/>
<sequence>MTAPSLVAQRRPRRLHRGDAPHRPAQEVNSLGLAYDFESIMHYARNTFSKSTHLDTILPQENATTRHRPEIGQRVRLSPGDISQTNRLYKCPRRAGRAVACTDETYPVLFIARYRRLAAALAFD</sequence>
<accession>A0A9J6CV29</accession>
<dbReference type="Pfam" id="PF01400">
    <property type="entry name" value="Astacin"/>
    <property type="match status" value="1"/>
</dbReference>
<dbReference type="GO" id="GO:0005615">
    <property type="term" value="C:extracellular space"/>
    <property type="evidence" value="ECO:0007669"/>
    <property type="project" value="TreeGrafter"/>
</dbReference>
<feature type="domain" description="Peptidase M12A" evidence="4">
    <location>
        <begin position="1"/>
        <end position="92"/>
    </location>
</feature>
<dbReference type="AlphaFoldDB" id="A0A9J6CV29"/>
<dbReference type="GO" id="GO:0009953">
    <property type="term" value="P:dorsal/ventral pattern formation"/>
    <property type="evidence" value="ECO:0007669"/>
    <property type="project" value="TreeGrafter"/>
</dbReference>
<protein>
    <recommendedName>
        <fullName evidence="2">Metalloendopeptidase</fullName>
        <ecNumber evidence="2">3.4.24.-</ecNumber>
    </recommendedName>
</protein>
<comment type="caution">
    <text evidence="1">Lacks conserved residue(s) required for the propagation of feature annotation.</text>
</comment>
<feature type="region of interest" description="Disordered" evidence="3">
    <location>
        <begin position="1"/>
        <end position="24"/>
    </location>
</feature>
<gene>
    <name evidence="5" type="ORF">HPB51_029299</name>
</gene>
<keyword evidence="2" id="KW-0862">Zinc</keyword>
<dbReference type="PROSITE" id="PS51864">
    <property type="entry name" value="ASTACIN"/>
    <property type="match status" value="1"/>
</dbReference>
<evidence type="ECO:0000256" key="1">
    <source>
        <dbReference type="PROSITE-ProRule" id="PRU01211"/>
    </source>
</evidence>
<dbReference type="InterPro" id="IPR001506">
    <property type="entry name" value="Peptidase_M12A"/>
</dbReference>
<keyword evidence="2" id="KW-0645">Protease</keyword>
<dbReference type="GO" id="GO:0016485">
    <property type="term" value="P:protein processing"/>
    <property type="evidence" value="ECO:0007669"/>
    <property type="project" value="TreeGrafter"/>
</dbReference>
<keyword evidence="2" id="KW-0482">Metalloprotease</keyword>
<keyword evidence="2" id="KW-0479">Metal-binding</keyword>
<evidence type="ECO:0000259" key="4">
    <source>
        <dbReference type="PROSITE" id="PS51864"/>
    </source>
</evidence>
<dbReference type="EMBL" id="JABSTU010006591">
    <property type="protein sequence ID" value="KAH7932515.1"/>
    <property type="molecule type" value="Genomic_DNA"/>
</dbReference>
<reference evidence="5" key="2">
    <citation type="submission" date="2021-09" db="EMBL/GenBank/DDBJ databases">
        <authorList>
            <person name="Jia N."/>
            <person name="Wang J."/>
            <person name="Shi W."/>
            <person name="Du L."/>
            <person name="Sun Y."/>
            <person name="Zhan W."/>
            <person name="Jiang J."/>
            <person name="Wang Q."/>
            <person name="Zhang B."/>
            <person name="Ji P."/>
            <person name="Sakyi L.B."/>
            <person name="Cui X."/>
            <person name="Yuan T."/>
            <person name="Jiang B."/>
            <person name="Yang W."/>
            <person name="Lam T.T.-Y."/>
            <person name="Chang Q."/>
            <person name="Ding S."/>
            <person name="Wang X."/>
            <person name="Zhu J."/>
            <person name="Ruan X."/>
            <person name="Zhao L."/>
            <person name="Wei J."/>
            <person name="Que T."/>
            <person name="Du C."/>
            <person name="Cheng J."/>
            <person name="Dai P."/>
            <person name="Han X."/>
            <person name="Huang E."/>
            <person name="Gao Y."/>
            <person name="Liu J."/>
            <person name="Shao H."/>
            <person name="Ye R."/>
            <person name="Li L."/>
            <person name="Wei W."/>
            <person name="Wang X."/>
            <person name="Wang C."/>
            <person name="Huo Q."/>
            <person name="Li W."/>
            <person name="Guo W."/>
            <person name="Chen H."/>
            <person name="Chen S."/>
            <person name="Zhou L."/>
            <person name="Zhou L."/>
            <person name="Ni X."/>
            <person name="Tian J."/>
            <person name="Zhou Y."/>
            <person name="Sheng Y."/>
            <person name="Liu T."/>
            <person name="Pan Y."/>
            <person name="Xia L."/>
            <person name="Li J."/>
            <person name="Zhao F."/>
            <person name="Cao W."/>
        </authorList>
    </citation>
    <scope>NUCLEOTIDE SEQUENCE</scope>
    <source>
        <strain evidence="5">Rmic-2018</strain>
        <tissue evidence="5">Larvae</tissue>
    </source>
</reference>
<dbReference type="Gene3D" id="3.40.390.10">
    <property type="entry name" value="Collagenase (Catalytic Domain)"/>
    <property type="match status" value="1"/>
</dbReference>
<dbReference type="SUPFAM" id="SSF55486">
    <property type="entry name" value="Metalloproteases ('zincins'), catalytic domain"/>
    <property type="match status" value="1"/>
</dbReference>
<dbReference type="PANTHER" id="PTHR10127">
    <property type="entry name" value="DISCOIDIN, CUB, EGF, LAMININ , AND ZINC METALLOPROTEASE DOMAIN CONTAINING"/>
    <property type="match status" value="1"/>
</dbReference>
<comment type="cofactor">
    <cofactor evidence="2">
        <name>Zn(2+)</name>
        <dbReference type="ChEBI" id="CHEBI:29105"/>
    </cofactor>
    <text evidence="2">Binds 1 zinc ion per subunit.</text>
</comment>
<keyword evidence="6" id="KW-1185">Reference proteome</keyword>
<dbReference type="PRINTS" id="PR00480">
    <property type="entry name" value="ASTACIN"/>
</dbReference>
<organism evidence="5 6">
    <name type="scientific">Rhipicephalus microplus</name>
    <name type="common">Cattle tick</name>
    <name type="synonym">Boophilus microplus</name>
    <dbReference type="NCBI Taxonomy" id="6941"/>
    <lineage>
        <taxon>Eukaryota</taxon>
        <taxon>Metazoa</taxon>
        <taxon>Ecdysozoa</taxon>
        <taxon>Arthropoda</taxon>
        <taxon>Chelicerata</taxon>
        <taxon>Arachnida</taxon>
        <taxon>Acari</taxon>
        <taxon>Parasitiformes</taxon>
        <taxon>Ixodida</taxon>
        <taxon>Ixodoidea</taxon>
        <taxon>Ixodidae</taxon>
        <taxon>Rhipicephalinae</taxon>
        <taxon>Rhipicephalus</taxon>
        <taxon>Boophilus</taxon>
    </lineage>
</organism>
<dbReference type="Proteomes" id="UP000821866">
    <property type="component" value="Unassembled WGS sequence"/>
</dbReference>
<reference evidence="5" key="1">
    <citation type="journal article" date="2020" name="Cell">
        <title>Large-Scale Comparative Analyses of Tick Genomes Elucidate Their Genetic Diversity and Vector Capacities.</title>
        <authorList>
            <consortium name="Tick Genome and Microbiome Consortium (TIGMIC)"/>
            <person name="Jia N."/>
            <person name="Wang J."/>
            <person name="Shi W."/>
            <person name="Du L."/>
            <person name="Sun Y."/>
            <person name="Zhan W."/>
            <person name="Jiang J.F."/>
            <person name="Wang Q."/>
            <person name="Zhang B."/>
            <person name="Ji P."/>
            <person name="Bell-Sakyi L."/>
            <person name="Cui X.M."/>
            <person name="Yuan T.T."/>
            <person name="Jiang B.G."/>
            <person name="Yang W.F."/>
            <person name="Lam T.T."/>
            <person name="Chang Q.C."/>
            <person name="Ding S.J."/>
            <person name="Wang X.J."/>
            <person name="Zhu J.G."/>
            <person name="Ruan X.D."/>
            <person name="Zhao L."/>
            <person name="Wei J.T."/>
            <person name="Ye R.Z."/>
            <person name="Que T.C."/>
            <person name="Du C.H."/>
            <person name="Zhou Y.H."/>
            <person name="Cheng J.X."/>
            <person name="Dai P.F."/>
            <person name="Guo W.B."/>
            <person name="Han X.H."/>
            <person name="Huang E.J."/>
            <person name="Li L.F."/>
            <person name="Wei W."/>
            <person name="Gao Y.C."/>
            <person name="Liu J.Z."/>
            <person name="Shao H.Z."/>
            <person name="Wang X."/>
            <person name="Wang C.C."/>
            <person name="Yang T.C."/>
            <person name="Huo Q.B."/>
            <person name="Li W."/>
            <person name="Chen H.Y."/>
            <person name="Chen S.E."/>
            <person name="Zhou L.G."/>
            <person name="Ni X.B."/>
            <person name="Tian J.H."/>
            <person name="Sheng Y."/>
            <person name="Liu T."/>
            <person name="Pan Y.S."/>
            <person name="Xia L.Y."/>
            <person name="Li J."/>
            <person name="Zhao F."/>
            <person name="Cao W.C."/>
        </authorList>
    </citation>
    <scope>NUCLEOTIDE SEQUENCE</scope>
    <source>
        <strain evidence="5">Rmic-2018</strain>
    </source>
</reference>
<dbReference type="PANTHER" id="PTHR10127:SF861">
    <property type="entry name" value="DORSAL-VENTRAL PATTERNING PROTEIN TOLLOID-RELATED"/>
    <property type="match status" value="1"/>
</dbReference>
<evidence type="ECO:0000313" key="6">
    <source>
        <dbReference type="Proteomes" id="UP000821866"/>
    </source>
</evidence>
<dbReference type="GO" id="GO:0046872">
    <property type="term" value="F:metal ion binding"/>
    <property type="evidence" value="ECO:0007669"/>
    <property type="project" value="UniProtKB-KW"/>
</dbReference>
<name>A0A9J6CV29_RHIMP</name>
<evidence type="ECO:0000256" key="3">
    <source>
        <dbReference type="SAM" id="MobiDB-lite"/>
    </source>
</evidence>
<comment type="caution">
    <text evidence="5">The sequence shown here is derived from an EMBL/GenBank/DDBJ whole genome shotgun (WGS) entry which is preliminary data.</text>
</comment>
<proteinExistence type="predicted"/>
<dbReference type="EC" id="3.4.24.-" evidence="2"/>
<dbReference type="GO" id="GO:0004222">
    <property type="term" value="F:metalloendopeptidase activity"/>
    <property type="evidence" value="ECO:0007669"/>
    <property type="project" value="UniProtKB-UniRule"/>
</dbReference>
<evidence type="ECO:0000313" key="5">
    <source>
        <dbReference type="EMBL" id="KAH7932515.1"/>
    </source>
</evidence>